<reference evidence="2" key="1">
    <citation type="submission" date="2022-06" db="EMBL/GenBank/DDBJ databases">
        <title>Uncovering the hologenomic basis of an extraordinary plant invasion.</title>
        <authorList>
            <person name="Bieker V.C."/>
            <person name="Martin M.D."/>
            <person name="Gilbert T."/>
            <person name="Hodgins K."/>
            <person name="Battlay P."/>
            <person name="Petersen B."/>
            <person name="Wilson J."/>
        </authorList>
    </citation>
    <scope>NUCLEOTIDE SEQUENCE</scope>
    <source>
        <strain evidence="2">AA19_3_7</strain>
        <tissue evidence="2">Leaf</tissue>
    </source>
</reference>
<evidence type="ECO:0000313" key="3">
    <source>
        <dbReference type="Proteomes" id="UP001206925"/>
    </source>
</evidence>
<dbReference type="EMBL" id="JAMZMK010009569">
    <property type="protein sequence ID" value="KAI7735092.1"/>
    <property type="molecule type" value="Genomic_DNA"/>
</dbReference>
<organism evidence="2 3">
    <name type="scientific">Ambrosia artemisiifolia</name>
    <name type="common">Common ragweed</name>
    <dbReference type="NCBI Taxonomy" id="4212"/>
    <lineage>
        <taxon>Eukaryota</taxon>
        <taxon>Viridiplantae</taxon>
        <taxon>Streptophyta</taxon>
        <taxon>Embryophyta</taxon>
        <taxon>Tracheophyta</taxon>
        <taxon>Spermatophyta</taxon>
        <taxon>Magnoliopsida</taxon>
        <taxon>eudicotyledons</taxon>
        <taxon>Gunneridae</taxon>
        <taxon>Pentapetalae</taxon>
        <taxon>asterids</taxon>
        <taxon>campanulids</taxon>
        <taxon>Asterales</taxon>
        <taxon>Asteraceae</taxon>
        <taxon>Asteroideae</taxon>
        <taxon>Heliantheae alliance</taxon>
        <taxon>Heliantheae</taxon>
        <taxon>Ambrosia</taxon>
    </lineage>
</organism>
<sequence>MNLFPMLSTETRCAGCMVLNEPCFVNCPYRNVFPYDKKGVDDFILIHDWMNIRHVRITLLRLFNDTEQQKVYVESLLDSIRNIENTFLKPEGDHAEKIATAAAASGGAAAPPPQEKKEEPKEESDDDDDDDGF</sequence>
<feature type="compositionally biased region" description="Acidic residues" evidence="1">
    <location>
        <begin position="121"/>
        <end position="133"/>
    </location>
</feature>
<name>A0AAD5C4L5_AMBAR</name>
<evidence type="ECO:0008006" key="4">
    <source>
        <dbReference type="Google" id="ProtNLM"/>
    </source>
</evidence>
<accession>A0AAD5C4L5</accession>
<evidence type="ECO:0000256" key="1">
    <source>
        <dbReference type="SAM" id="MobiDB-lite"/>
    </source>
</evidence>
<feature type="region of interest" description="Disordered" evidence="1">
    <location>
        <begin position="101"/>
        <end position="133"/>
    </location>
</feature>
<comment type="caution">
    <text evidence="2">The sequence shown here is derived from an EMBL/GenBank/DDBJ whole genome shotgun (WGS) entry which is preliminary data.</text>
</comment>
<proteinExistence type="predicted"/>
<protein>
    <recommendedName>
        <fullName evidence="4">LOB domain-containing protein</fullName>
    </recommendedName>
</protein>
<evidence type="ECO:0000313" key="2">
    <source>
        <dbReference type="EMBL" id="KAI7735092.1"/>
    </source>
</evidence>
<gene>
    <name evidence="2" type="ORF">M8C21_004961</name>
</gene>
<keyword evidence="3" id="KW-1185">Reference proteome</keyword>
<dbReference type="Pfam" id="PF00428">
    <property type="entry name" value="Ribosomal_60s"/>
    <property type="match status" value="1"/>
</dbReference>
<dbReference type="AlphaFoldDB" id="A0AAD5C4L5"/>
<feature type="non-terminal residue" evidence="2">
    <location>
        <position position="1"/>
    </location>
</feature>
<dbReference type="Proteomes" id="UP001206925">
    <property type="component" value="Unassembled WGS sequence"/>
</dbReference>